<dbReference type="InterPro" id="IPR014710">
    <property type="entry name" value="RmlC-like_jellyroll"/>
</dbReference>
<dbReference type="RefSeq" id="WP_320501808.1">
    <property type="nucleotide sequence ID" value="NZ_JAXCLX010000002.1"/>
</dbReference>
<accession>A0ABU5E1C1</accession>
<evidence type="ECO:0000313" key="4">
    <source>
        <dbReference type="Proteomes" id="UP001271769"/>
    </source>
</evidence>
<dbReference type="InterPro" id="IPR041916">
    <property type="entry name" value="Anti_sigma_zinc_sf"/>
</dbReference>
<dbReference type="InterPro" id="IPR012807">
    <property type="entry name" value="Anti-sigma_ChrR"/>
</dbReference>
<dbReference type="NCBIfam" id="TIGR02451">
    <property type="entry name" value="anti_sig_ChrR"/>
    <property type="match status" value="1"/>
</dbReference>
<dbReference type="Pfam" id="PF12973">
    <property type="entry name" value="Cupin_7"/>
    <property type="match status" value="1"/>
</dbReference>
<dbReference type="SUPFAM" id="SSF51182">
    <property type="entry name" value="RmlC-like cupins"/>
    <property type="match status" value="1"/>
</dbReference>
<dbReference type="InterPro" id="IPR025979">
    <property type="entry name" value="ChrR-like_cupin_dom"/>
</dbReference>
<dbReference type="CDD" id="cd20301">
    <property type="entry name" value="cupin_ChrR"/>
    <property type="match status" value="1"/>
</dbReference>
<dbReference type="Gene3D" id="1.10.10.1320">
    <property type="entry name" value="Anti-sigma factor, zinc-finger domain"/>
    <property type="match status" value="1"/>
</dbReference>
<keyword evidence="4" id="KW-1185">Reference proteome</keyword>
<evidence type="ECO:0000259" key="1">
    <source>
        <dbReference type="Pfam" id="PF12973"/>
    </source>
</evidence>
<organism evidence="3 4">
    <name type="scientific">Dongia rigui</name>
    <dbReference type="NCBI Taxonomy" id="940149"/>
    <lineage>
        <taxon>Bacteria</taxon>
        <taxon>Pseudomonadati</taxon>
        <taxon>Pseudomonadota</taxon>
        <taxon>Alphaproteobacteria</taxon>
        <taxon>Rhodospirillales</taxon>
        <taxon>Dongiaceae</taxon>
        <taxon>Dongia</taxon>
    </lineage>
</organism>
<proteinExistence type="predicted"/>
<dbReference type="Gene3D" id="2.60.120.10">
    <property type="entry name" value="Jelly Rolls"/>
    <property type="match status" value="1"/>
</dbReference>
<reference evidence="3 4" key="1">
    <citation type="journal article" date="2013" name="Antonie Van Leeuwenhoek">
        <title>Dongia rigui sp. nov., isolated from freshwater of a large wetland in Korea.</title>
        <authorList>
            <person name="Baik K.S."/>
            <person name="Hwang Y.M."/>
            <person name="Choi J.S."/>
            <person name="Kwon J."/>
            <person name="Seong C.N."/>
        </authorList>
    </citation>
    <scope>NUCLEOTIDE SEQUENCE [LARGE SCALE GENOMIC DNA]</scope>
    <source>
        <strain evidence="3 4">04SU4-P</strain>
    </source>
</reference>
<gene>
    <name evidence="3" type="ORF">SMD31_15550</name>
</gene>
<sequence>MNTLARRRSHRYPDYHPGDELIAAYASGALDEASALAVASHLTLCPACRSHVALFESVGGDLIEELPEASMGQGAFAATLARAKLMSGPVKNDAAPLAAGAQPILPAPVRQYVGGDLDSAKWRAIGPGIDHMPLLRSGSTTARLLRIAPGRSVFGHTHGGTELTLVLKGSYASQGQHYARGDIEVADESVNHRPIAGKEDICICLAVTDAPLRFGNWIGRLMQPFIGI</sequence>
<dbReference type="InterPro" id="IPR011051">
    <property type="entry name" value="RmlC_Cupin_sf"/>
</dbReference>
<evidence type="ECO:0000313" key="3">
    <source>
        <dbReference type="EMBL" id="MDY0873355.1"/>
    </source>
</evidence>
<name>A0ABU5E1C1_9PROT</name>
<dbReference type="Proteomes" id="UP001271769">
    <property type="component" value="Unassembled WGS sequence"/>
</dbReference>
<feature type="domain" description="Putative zinc-finger" evidence="2">
    <location>
        <begin position="20"/>
        <end position="49"/>
    </location>
</feature>
<evidence type="ECO:0000259" key="2">
    <source>
        <dbReference type="Pfam" id="PF13490"/>
    </source>
</evidence>
<protein>
    <submittedName>
        <fullName evidence="3">ChrR family anti-sigma-E factor</fullName>
    </submittedName>
</protein>
<comment type="caution">
    <text evidence="3">The sequence shown here is derived from an EMBL/GenBank/DDBJ whole genome shotgun (WGS) entry which is preliminary data.</text>
</comment>
<feature type="domain" description="ChrR-like cupin" evidence="1">
    <location>
        <begin position="115"/>
        <end position="206"/>
    </location>
</feature>
<dbReference type="InterPro" id="IPR027383">
    <property type="entry name" value="Znf_put"/>
</dbReference>
<dbReference type="Pfam" id="PF13490">
    <property type="entry name" value="zf-HC2"/>
    <property type="match status" value="1"/>
</dbReference>
<dbReference type="EMBL" id="JAXCLX010000002">
    <property type="protein sequence ID" value="MDY0873355.1"/>
    <property type="molecule type" value="Genomic_DNA"/>
</dbReference>